<organism evidence="3 4">
    <name type="scientific">Fusarium solani</name>
    <name type="common">Filamentous fungus</name>
    <dbReference type="NCBI Taxonomy" id="169388"/>
    <lineage>
        <taxon>Eukaryota</taxon>
        <taxon>Fungi</taxon>
        <taxon>Dikarya</taxon>
        <taxon>Ascomycota</taxon>
        <taxon>Pezizomycotina</taxon>
        <taxon>Sordariomycetes</taxon>
        <taxon>Hypocreomycetidae</taxon>
        <taxon>Hypocreales</taxon>
        <taxon>Nectriaceae</taxon>
        <taxon>Fusarium</taxon>
        <taxon>Fusarium solani species complex</taxon>
    </lineage>
</organism>
<evidence type="ECO:0000313" key="3">
    <source>
        <dbReference type="EMBL" id="KAH7264546.1"/>
    </source>
</evidence>
<accession>A0A9P9HWI2</accession>
<dbReference type="Pfam" id="PF08550">
    <property type="entry name" value="GATA_AreA"/>
    <property type="match status" value="1"/>
</dbReference>
<feature type="domain" description="Nitrogen regulatory protein areA GATA-like" evidence="2">
    <location>
        <begin position="568"/>
        <end position="592"/>
    </location>
</feature>
<gene>
    <name evidence="3" type="ORF">B0J15DRAFT_524653</name>
</gene>
<reference evidence="3" key="1">
    <citation type="journal article" date="2021" name="Nat. Commun.">
        <title>Genetic determinants of endophytism in the Arabidopsis root mycobiome.</title>
        <authorList>
            <person name="Mesny F."/>
            <person name="Miyauchi S."/>
            <person name="Thiergart T."/>
            <person name="Pickel B."/>
            <person name="Atanasova L."/>
            <person name="Karlsson M."/>
            <person name="Huettel B."/>
            <person name="Barry K.W."/>
            <person name="Haridas S."/>
            <person name="Chen C."/>
            <person name="Bauer D."/>
            <person name="Andreopoulos W."/>
            <person name="Pangilinan J."/>
            <person name="LaButti K."/>
            <person name="Riley R."/>
            <person name="Lipzen A."/>
            <person name="Clum A."/>
            <person name="Drula E."/>
            <person name="Henrissat B."/>
            <person name="Kohler A."/>
            <person name="Grigoriev I.V."/>
            <person name="Martin F.M."/>
            <person name="Hacquard S."/>
        </authorList>
    </citation>
    <scope>NUCLEOTIDE SEQUENCE</scope>
    <source>
        <strain evidence="3">FSSC 5 MPI-SDFR-AT-0091</strain>
    </source>
</reference>
<comment type="caution">
    <text evidence="3">The sequence shown here is derived from an EMBL/GenBank/DDBJ whole genome shotgun (WGS) entry which is preliminary data.</text>
</comment>
<dbReference type="InterPro" id="IPR010730">
    <property type="entry name" value="HET"/>
</dbReference>
<feature type="domain" description="Heterokaryon incompatibility" evidence="1">
    <location>
        <begin position="46"/>
        <end position="219"/>
    </location>
</feature>
<dbReference type="EMBL" id="JAGTJS010000007">
    <property type="protein sequence ID" value="KAH7264546.1"/>
    <property type="molecule type" value="Genomic_DNA"/>
</dbReference>
<dbReference type="Proteomes" id="UP000736672">
    <property type="component" value="Unassembled WGS sequence"/>
</dbReference>
<dbReference type="PANTHER" id="PTHR24148:SF73">
    <property type="entry name" value="HET DOMAIN PROTEIN (AFU_ORTHOLOGUE AFUA_8G01020)"/>
    <property type="match status" value="1"/>
</dbReference>
<dbReference type="OrthoDB" id="5091377at2759"/>
<dbReference type="PANTHER" id="PTHR24148">
    <property type="entry name" value="ANKYRIN REPEAT DOMAIN-CONTAINING PROTEIN 39 HOMOLOG-RELATED"/>
    <property type="match status" value="1"/>
</dbReference>
<dbReference type="InterPro" id="IPR052895">
    <property type="entry name" value="HetReg/Transcr_Mod"/>
</dbReference>
<name>A0A9P9HWI2_FUSSL</name>
<evidence type="ECO:0000259" key="2">
    <source>
        <dbReference type="Pfam" id="PF08550"/>
    </source>
</evidence>
<protein>
    <submittedName>
        <fullName evidence="3">Heterokaryon incompatibility protein-domain-containing protein</fullName>
    </submittedName>
</protein>
<proteinExistence type="predicted"/>
<evidence type="ECO:0000259" key="1">
    <source>
        <dbReference type="Pfam" id="PF06985"/>
    </source>
</evidence>
<dbReference type="AlphaFoldDB" id="A0A9P9HWI2"/>
<dbReference type="InterPro" id="IPR013860">
    <property type="entry name" value="AreA_GATA"/>
</dbReference>
<sequence length="698" mass="79474">MPQAMSCFEYTTLTDPAGEVRLLRLHDSPTEYCLDVFPLNESCPPFAAISYTWGDSRISVPIRINGRSFLVRKAAWDLLKELPSLDMDCDLRPEFIWIDSICINQSNTTERNHQVRLMRKIYSSATVVLVWLGRPTAKSDLAMDSLASLTHRLLGKSTKKTSRVLSQSRVFYGQNPNKIGYSYQGDPDALRMVLDAKIGDAIFSLFSRVYWRRIWIIQEVLLAREIRIVCGPRCMNWNKLNSFFGGMEFSMLQSGSQFHGSQRASKIMNAPGYILVKEKAFLETNPQLKKQGAPISDLLMSFGNFECRDRRDKVYGILGISSDIVDVNYAKSIQHIYNDVIRRIVRGGQMDTITKAEYFGRRLASALGIRMDDRQLIRTDSLFICPPRLLTWADERPFWENDSARVLPRSYYNHVTNILALSMTPSRPTPQISQRAILGAEDSSQASQILPPAGQISSQAVVAVAPQIVQPTDLSSVLIGYDEPDEESHFTVPRYNDASSFWVEDLESPEPPTYVESWLESRRAHAPDLLAPDYQPRCKDDSEVPITSSRSVDYLSHEWAEEDIGPTWKAVSSTKSLINKGRLENAIWRAWTQFKNNLSTIPPEELNWLKDCDVTWLYGPLYLDSQSHPTDWQTDEKSILRRHRAFDSELSSRGKKRIDLKVRIQEEVEVIGYDGGLGYFEDENDDDTTIDKSTDTAL</sequence>
<keyword evidence="4" id="KW-1185">Reference proteome</keyword>
<dbReference type="Pfam" id="PF06985">
    <property type="entry name" value="HET"/>
    <property type="match status" value="1"/>
</dbReference>
<evidence type="ECO:0000313" key="4">
    <source>
        <dbReference type="Proteomes" id="UP000736672"/>
    </source>
</evidence>